<proteinExistence type="predicted"/>
<dbReference type="STRING" id="1121316.SAMN02745207_03990"/>
<evidence type="ECO:0000313" key="3">
    <source>
        <dbReference type="Proteomes" id="UP000184447"/>
    </source>
</evidence>
<dbReference type="AlphaFoldDB" id="A0A1M5XWP7"/>
<evidence type="ECO:0000256" key="1">
    <source>
        <dbReference type="SAM" id="Phobius"/>
    </source>
</evidence>
<organism evidence="2 3">
    <name type="scientific">Clostridium grantii DSM 8605</name>
    <dbReference type="NCBI Taxonomy" id="1121316"/>
    <lineage>
        <taxon>Bacteria</taxon>
        <taxon>Bacillati</taxon>
        <taxon>Bacillota</taxon>
        <taxon>Clostridia</taxon>
        <taxon>Eubacteriales</taxon>
        <taxon>Clostridiaceae</taxon>
        <taxon>Clostridium</taxon>
    </lineage>
</organism>
<feature type="transmembrane region" description="Helical" evidence="1">
    <location>
        <begin position="12"/>
        <end position="32"/>
    </location>
</feature>
<keyword evidence="1" id="KW-0472">Membrane</keyword>
<keyword evidence="1" id="KW-0812">Transmembrane</keyword>
<dbReference type="Pfam" id="PF17428">
    <property type="entry name" value="DUF5412"/>
    <property type="match status" value="1"/>
</dbReference>
<keyword evidence="1" id="KW-1133">Transmembrane helix</keyword>
<name>A0A1M5XWP7_9CLOT</name>
<dbReference type="RefSeq" id="WP_073340796.1">
    <property type="nucleotide sequence ID" value="NZ_FQXM01000039.1"/>
</dbReference>
<dbReference type="EMBL" id="FQXM01000039">
    <property type="protein sequence ID" value="SHI04119.1"/>
    <property type="molecule type" value="Genomic_DNA"/>
</dbReference>
<accession>A0A1M5XWP7</accession>
<evidence type="ECO:0008006" key="4">
    <source>
        <dbReference type="Google" id="ProtNLM"/>
    </source>
</evidence>
<dbReference type="InterPro" id="IPR035406">
    <property type="entry name" value="DUF5412"/>
</dbReference>
<sequence length="123" mass="14382">MNQKQKKRSITILIIIAFIVGGVAYTINWAFFDIQRINGQEYLQDQTSPNGIYTVTAYLNNSGATTDFTVLCTLKNNKNGKIKNIYWQYHCKEAHIQWLNDEIVKINDIKLNVKSEVYDYRRE</sequence>
<dbReference type="OrthoDB" id="2357451at2"/>
<evidence type="ECO:0000313" key="2">
    <source>
        <dbReference type="EMBL" id="SHI04119.1"/>
    </source>
</evidence>
<reference evidence="2 3" key="1">
    <citation type="submission" date="2016-11" db="EMBL/GenBank/DDBJ databases">
        <authorList>
            <person name="Jaros S."/>
            <person name="Januszkiewicz K."/>
            <person name="Wedrychowicz H."/>
        </authorList>
    </citation>
    <scope>NUCLEOTIDE SEQUENCE [LARGE SCALE GENOMIC DNA]</scope>
    <source>
        <strain evidence="2 3">DSM 8605</strain>
    </source>
</reference>
<protein>
    <recommendedName>
        <fullName evidence="4">DUF5412 domain-containing protein</fullName>
    </recommendedName>
</protein>
<gene>
    <name evidence="2" type="ORF">SAMN02745207_03990</name>
</gene>
<keyword evidence="3" id="KW-1185">Reference proteome</keyword>
<dbReference type="Proteomes" id="UP000184447">
    <property type="component" value="Unassembled WGS sequence"/>
</dbReference>